<comment type="similarity">
    <text evidence="2">Belongs to the sphingomyelin synthase family.</text>
</comment>
<gene>
    <name evidence="12" type="ORF">BV898_04806</name>
</gene>
<keyword evidence="8 10" id="KW-0472">Membrane</keyword>
<keyword evidence="5" id="KW-0746">Sphingolipid metabolism</keyword>
<comment type="caution">
    <text evidence="12">The sequence shown here is derived from an EMBL/GenBank/DDBJ whole genome shotgun (WGS) entry which is preliminary data.</text>
</comment>
<dbReference type="GO" id="GO:0006686">
    <property type="term" value="P:sphingomyelin biosynthetic process"/>
    <property type="evidence" value="ECO:0007669"/>
    <property type="project" value="TreeGrafter"/>
</dbReference>
<keyword evidence="7" id="KW-0443">Lipid metabolism</keyword>
<evidence type="ECO:0000256" key="3">
    <source>
        <dbReference type="ARBA" id="ARBA00022679"/>
    </source>
</evidence>
<name>A0A1W0X1Y0_HYPEX</name>
<protein>
    <submittedName>
        <fullName evidence="12">Phosphatidylcholine:ceramide cholinephosphotransferase 1</fullName>
    </submittedName>
</protein>
<feature type="transmembrane region" description="Helical" evidence="10">
    <location>
        <begin position="119"/>
        <end position="139"/>
    </location>
</feature>
<keyword evidence="3" id="KW-0808">Transferase</keyword>
<evidence type="ECO:0000256" key="4">
    <source>
        <dbReference type="ARBA" id="ARBA00022692"/>
    </source>
</evidence>
<dbReference type="PANTHER" id="PTHR21290:SF27">
    <property type="entry name" value="PHOSPHATIDYLCHOLINE:CERAMIDE CHOLINEPHOSPHOTRANSFERASE 1"/>
    <property type="match status" value="1"/>
</dbReference>
<dbReference type="GO" id="GO:0033188">
    <property type="term" value="F:sphingomyelin synthase activity"/>
    <property type="evidence" value="ECO:0007669"/>
    <property type="project" value="TreeGrafter"/>
</dbReference>
<dbReference type="InterPro" id="IPR025749">
    <property type="entry name" value="Sphingomyelin_synth-like_dom"/>
</dbReference>
<dbReference type="GO" id="GO:0005789">
    <property type="term" value="C:endoplasmic reticulum membrane"/>
    <property type="evidence" value="ECO:0007669"/>
    <property type="project" value="TreeGrafter"/>
</dbReference>
<dbReference type="GO" id="GO:0047493">
    <property type="term" value="F:ceramide cholinephosphotransferase activity"/>
    <property type="evidence" value="ECO:0007669"/>
    <property type="project" value="TreeGrafter"/>
</dbReference>
<dbReference type="GO" id="GO:0005886">
    <property type="term" value="C:plasma membrane"/>
    <property type="evidence" value="ECO:0007669"/>
    <property type="project" value="TreeGrafter"/>
</dbReference>
<evidence type="ECO:0000259" key="11">
    <source>
        <dbReference type="Pfam" id="PF14360"/>
    </source>
</evidence>
<dbReference type="GO" id="GO:0000139">
    <property type="term" value="C:Golgi membrane"/>
    <property type="evidence" value="ECO:0007669"/>
    <property type="project" value="TreeGrafter"/>
</dbReference>
<reference evidence="13" key="1">
    <citation type="submission" date="2017-01" db="EMBL/GenBank/DDBJ databases">
        <title>Comparative genomics of anhydrobiosis in the tardigrade Hypsibius dujardini.</title>
        <authorList>
            <person name="Yoshida Y."/>
            <person name="Koutsovoulos G."/>
            <person name="Laetsch D."/>
            <person name="Stevens L."/>
            <person name="Kumar S."/>
            <person name="Horikawa D."/>
            <person name="Ishino K."/>
            <person name="Komine S."/>
            <person name="Tomita M."/>
            <person name="Blaxter M."/>
            <person name="Arakawa K."/>
        </authorList>
    </citation>
    <scope>NUCLEOTIDE SEQUENCE [LARGE SCALE GENOMIC DNA]</scope>
    <source>
        <strain evidence="13">Z151</strain>
    </source>
</reference>
<keyword evidence="13" id="KW-1185">Reference proteome</keyword>
<feature type="domain" description="Sphingomyelin synthase-like" evidence="11">
    <location>
        <begin position="258"/>
        <end position="333"/>
    </location>
</feature>
<evidence type="ECO:0000256" key="10">
    <source>
        <dbReference type="SAM" id="Phobius"/>
    </source>
</evidence>
<dbReference type="PANTHER" id="PTHR21290">
    <property type="entry name" value="SPHINGOMYELIN SYNTHETASE"/>
    <property type="match status" value="1"/>
</dbReference>
<dbReference type="AlphaFoldDB" id="A0A1W0X1Y0"/>
<dbReference type="Pfam" id="PF14360">
    <property type="entry name" value="PAP2_C"/>
    <property type="match status" value="1"/>
</dbReference>
<accession>A0A1W0X1Y0</accession>
<comment type="subcellular location">
    <subcellularLocation>
        <location evidence="1">Membrane</location>
        <topology evidence="1">Multi-pass membrane protein</topology>
    </subcellularLocation>
</comment>
<evidence type="ECO:0000256" key="6">
    <source>
        <dbReference type="ARBA" id="ARBA00022989"/>
    </source>
</evidence>
<feature type="transmembrane region" description="Helical" evidence="10">
    <location>
        <begin position="196"/>
        <end position="218"/>
    </location>
</feature>
<dbReference type="EMBL" id="MTYJ01000024">
    <property type="protein sequence ID" value="OQV21322.1"/>
    <property type="molecule type" value="Genomic_DNA"/>
</dbReference>
<dbReference type="InterPro" id="IPR045221">
    <property type="entry name" value="Sphingomyelin_synth-like"/>
</dbReference>
<feature type="region of interest" description="Disordered" evidence="9">
    <location>
        <begin position="1"/>
        <end position="22"/>
    </location>
</feature>
<evidence type="ECO:0000256" key="1">
    <source>
        <dbReference type="ARBA" id="ARBA00004141"/>
    </source>
</evidence>
<organism evidence="12 13">
    <name type="scientific">Hypsibius exemplaris</name>
    <name type="common">Freshwater tardigrade</name>
    <dbReference type="NCBI Taxonomy" id="2072580"/>
    <lineage>
        <taxon>Eukaryota</taxon>
        <taxon>Metazoa</taxon>
        <taxon>Ecdysozoa</taxon>
        <taxon>Tardigrada</taxon>
        <taxon>Eutardigrada</taxon>
        <taxon>Parachela</taxon>
        <taxon>Hypsibioidea</taxon>
        <taxon>Hypsibiidae</taxon>
        <taxon>Hypsibius</taxon>
    </lineage>
</organism>
<dbReference type="OrthoDB" id="422827at2759"/>
<evidence type="ECO:0000256" key="7">
    <source>
        <dbReference type="ARBA" id="ARBA00023098"/>
    </source>
</evidence>
<evidence type="ECO:0000313" key="13">
    <source>
        <dbReference type="Proteomes" id="UP000192578"/>
    </source>
</evidence>
<evidence type="ECO:0000256" key="9">
    <source>
        <dbReference type="SAM" id="MobiDB-lite"/>
    </source>
</evidence>
<feature type="transmembrane region" description="Helical" evidence="10">
    <location>
        <begin position="293"/>
        <end position="312"/>
    </location>
</feature>
<feature type="transmembrane region" description="Helical" evidence="10">
    <location>
        <begin position="261"/>
        <end position="281"/>
    </location>
</feature>
<evidence type="ECO:0000256" key="8">
    <source>
        <dbReference type="ARBA" id="ARBA00023136"/>
    </source>
</evidence>
<feature type="transmembrane region" description="Helical" evidence="10">
    <location>
        <begin position="318"/>
        <end position="337"/>
    </location>
</feature>
<keyword evidence="6 10" id="KW-1133">Transmembrane helix</keyword>
<evidence type="ECO:0000256" key="2">
    <source>
        <dbReference type="ARBA" id="ARBA00005441"/>
    </source>
</evidence>
<evidence type="ECO:0000313" key="12">
    <source>
        <dbReference type="EMBL" id="OQV21322.1"/>
    </source>
</evidence>
<proteinExistence type="inferred from homology"/>
<keyword evidence="4 10" id="KW-0812">Transmembrane</keyword>
<dbReference type="GO" id="GO:0046513">
    <property type="term" value="P:ceramide biosynthetic process"/>
    <property type="evidence" value="ECO:0007669"/>
    <property type="project" value="TreeGrafter"/>
</dbReference>
<evidence type="ECO:0000256" key="5">
    <source>
        <dbReference type="ARBA" id="ARBA00022919"/>
    </source>
</evidence>
<dbReference type="Proteomes" id="UP000192578">
    <property type="component" value="Unassembled WGS sequence"/>
</dbReference>
<feature type="transmembrane region" description="Helical" evidence="10">
    <location>
        <begin position="166"/>
        <end position="184"/>
    </location>
</feature>
<feature type="compositionally biased region" description="Polar residues" evidence="9">
    <location>
        <begin position="1"/>
        <end position="17"/>
    </location>
</feature>
<sequence length="393" mass="44195">MGSRTNGAYQHSRTGSLGTHLPPAEERILLFTSSGGSSESENGSENSDLLLKMDDLMDDPRHTLIDLSGAGDEIRLKFDSPESKLDHRILHSRQASSSSVASADFKSSKSYLEERHKTLLAGTFMVACVFCTTLALATVHDRRPDGPPLPDVVFSLVPSWDFGLNVSEYLIIVCVYPIVALALFHRYRWIVFRRIFLIIGVLYLGRAVTMLVTAVPVANPLYFCAPKENITSPGLILSRAWSLLTGFGMSINGKHVYCGDYIYSGHTCMLVLSYLLYNEYLPRKGPIAKAVRLFFLACSTAGVILVTISRGHYTVDVLIAYAVTTVVFYIYHTVATFPQLKSFTPNNHLSRLWWFRLVLYFEVNVPDGKLPVRYSYPFPFPKRYTSWKLDYLE</sequence>